<organism evidence="2 3">
    <name type="scientific">Heterodera schachtii</name>
    <name type="common">Sugarbeet cyst nematode worm</name>
    <name type="synonym">Tylenchus schachtii</name>
    <dbReference type="NCBI Taxonomy" id="97005"/>
    <lineage>
        <taxon>Eukaryota</taxon>
        <taxon>Metazoa</taxon>
        <taxon>Ecdysozoa</taxon>
        <taxon>Nematoda</taxon>
        <taxon>Chromadorea</taxon>
        <taxon>Rhabditida</taxon>
        <taxon>Tylenchina</taxon>
        <taxon>Tylenchomorpha</taxon>
        <taxon>Tylenchoidea</taxon>
        <taxon>Heteroderidae</taxon>
        <taxon>Heteroderinae</taxon>
        <taxon>Heterodera</taxon>
    </lineage>
</organism>
<keyword evidence="3" id="KW-1185">Reference proteome</keyword>
<evidence type="ECO:0008006" key="4">
    <source>
        <dbReference type="Google" id="ProtNLM"/>
    </source>
</evidence>
<keyword evidence="1" id="KW-0472">Membrane</keyword>
<feature type="transmembrane region" description="Helical" evidence="1">
    <location>
        <begin position="133"/>
        <end position="154"/>
    </location>
</feature>
<keyword evidence="1" id="KW-1133">Transmembrane helix</keyword>
<dbReference type="Proteomes" id="UP001620645">
    <property type="component" value="Unassembled WGS sequence"/>
</dbReference>
<evidence type="ECO:0000256" key="1">
    <source>
        <dbReference type="SAM" id="Phobius"/>
    </source>
</evidence>
<evidence type="ECO:0000313" key="2">
    <source>
        <dbReference type="EMBL" id="KAL3092405.1"/>
    </source>
</evidence>
<feature type="transmembrane region" description="Helical" evidence="1">
    <location>
        <begin position="77"/>
        <end position="98"/>
    </location>
</feature>
<protein>
    <recommendedName>
        <fullName evidence="4">Transmembrane protein 107</fullName>
    </recommendedName>
</protein>
<sequence>MRAHSIKNSFGNGQKSSMMPKLMDLDTNSFLSAVAHSCALFTTFFNRDAHVVASLPPFGAAVGMSAAGHAALSADTDASLCTVLALSLALLFAECVFLRLSPVPLQMFAWISHAVACPFLLKFAVDAHPVHHFWWLFALTNCPIALCQVAVLSLRQCRGGRDGGERIKIC</sequence>
<dbReference type="EMBL" id="JBICCN010000118">
    <property type="protein sequence ID" value="KAL3092405.1"/>
    <property type="molecule type" value="Genomic_DNA"/>
</dbReference>
<evidence type="ECO:0000313" key="3">
    <source>
        <dbReference type="Proteomes" id="UP001620645"/>
    </source>
</evidence>
<dbReference type="Pfam" id="PF14995">
    <property type="entry name" value="TMEM107"/>
    <property type="match status" value="1"/>
</dbReference>
<dbReference type="InterPro" id="IPR029248">
    <property type="entry name" value="TMEM107"/>
</dbReference>
<accession>A0ABD2JP53</accession>
<keyword evidence="1" id="KW-0812">Transmembrane</keyword>
<proteinExistence type="predicted"/>
<gene>
    <name evidence="2" type="ORF">niasHS_007614</name>
</gene>
<reference evidence="2 3" key="1">
    <citation type="submission" date="2024-10" db="EMBL/GenBank/DDBJ databases">
        <authorList>
            <person name="Kim D."/>
        </authorList>
    </citation>
    <scope>NUCLEOTIDE SEQUENCE [LARGE SCALE GENOMIC DNA]</scope>
    <source>
        <strain evidence="2">Taebaek</strain>
    </source>
</reference>
<name>A0ABD2JP53_HETSC</name>
<comment type="caution">
    <text evidence="2">The sequence shown here is derived from an EMBL/GenBank/DDBJ whole genome shotgun (WGS) entry which is preliminary data.</text>
</comment>
<dbReference type="AlphaFoldDB" id="A0ABD2JP53"/>